<evidence type="ECO:0000256" key="3">
    <source>
        <dbReference type="ARBA" id="ARBA00023002"/>
    </source>
</evidence>
<keyword evidence="1" id="KW-0285">Flavoprotein</keyword>
<dbReference type="Pfam" id="PF00881">
    <property type="entry name" value="Nitroreductase"/>
    <property type="match status" value="1"/>
</dbReference>
<evidence type="ECO:0000256" key="1">
    <source>
        <dbReference type="ARBA" id="ARBA00022630"/>
    </source>
</evidence>
<dbReference type="CDD" id="cd02062">
    <property type="entry name" value="Nitro_FMN_reductase"/>
    <property type="match status" value="1"/>
</dbReference>
<dbReference type="KEGG" id="goq:ACH46_03710"/>
<dbReference type="SUPFAM" id="SSF55469">
    <property type="entry name" value="FMN-dependent nitroreductase-like"/>
    <property type="match status" value="1"/>
</dbReference>
<dbReference type="InterPro" id="IPR000415">
    <property type="entry name" value="Nitroreductase-like"/>
</dbReference>
<organism evidence="5 6">
    <name type="scientific">Gordonia phthalatica</name>
    <dbReference type="NCBI Taxonomy" id="1136941"/>
    <lineage>
        <taxon>Bacteria</taxon>
        <taxon>Bacillati</taxon>
        <taxon>Actinomycetota</taxon>
        <taxon>Actinomycetes</taxon>
        <taxon>Mycobacteriales</taxon>
        <taxon>Gordoniaceae</taxon>
        <taxon>Gordonia</taxon>
    </lineage>
</organism>
<keyword evidence="3" id="KW-0560">Oxidoreductase</keyword>
<keyword evidence="2" id="KW-0288">FMN</keyword>
<dbReference type="AlphaFoldDB" id="A0A0N9MNV4"/>
<dbReference type="PANTHER" id="PTHR23026">
    <property type="entry name" value="NADPH NITROREDUCTASE"/>
    <property type="match status" value="1"/>
</dbReference>
<dbReference type="PANTHER" id="PTHR23026:SF90">
    <property type="entry name" value="IODOTYROSINE DEIODINASE 1"/>
    <property type="match status" value="1"/>
</dbReference>
<proteinExistence type="predicted"/>
<evidence type="ECO:0000313" key="6">
    <source>
        <dbReference type="Proteomes" id="UP000063789"/>
    </source>
</evidence>
<reference evidence="6" key="1">
    <citation type="submission" date="2015-06" db="EMBL/GenBank/DDBJ databases">
        <title>Complete genome sequence and metabolic analysis of phthalate degradation pathway in Gordonia sp. QH-11.</title>
        <authorList>
            <person name="Jin D."/>
            <person name="Kong X."/>
            <person name="Bai Z."/>
        </authorList>
    </citation>
    <scope>NUCLEOTIDE SEQUENCE [LARGE SCALE GENOMIC DNA]</scope>
    <source>
        <strain evidence="6">QH-11</strain>
    </source>
</reference>
<name>A0A0N9MNV4_9ACTN</name>
<reference evidence="5 6" key="2">
    <citation type="journal article" date="2017" name="Int. J. Syst. Evol. Microbiol.">
        <title>Gordonia phthalatica sp. nov., a di-n-butyl phthalate-degrading bacterium isolated from activated sludge.</title>
        <authorList>
            <person name="Jin D."/>
            <person name="Kong X."/>
            <person name="Jia M."/>
            <person name="Yu X."/>
            <person name="Wang X."/>
            <person name="Zhuang X."/>
            <person name="Deng Y."/>
            <person name="Bai Z."/>
        </authorList>
    </citation>
    <scope>NUCLEOTIDE SEQUENCE [LARGE SCALE GENOMIC DNA]</scope>
    <source>
        <strain evidence="5 6">QH-11</strain>
    </source>
</reference>
<accession>A0A0N9MNV4</accession>
<dbReference type="InterPro" id="IPR050627">
    <property type="entry name" value="Nitroreductase/BluB"/>
</dbReference>
<evidence type="ECO:0000259" key="4">
    <source>
        <dbReference type="Pfam" id="PF00881"/>
    </source>
</evidence>
<keyword evidence="6" id="KW-1185">Reference proteome</keyword>
<feature type="domain" description="Nitroreductase" evidence="4">
    <location>
        <begin position="12"/>
        <end position="192"/>
    </location>
</feature>
<gene>
    <name evidence="5" type="ORF">ACH46_03710</name>
</gene>
<dbReference type="Gene3D" id="3.40.109.10">
    <property type="entry name" value="NADH Oxidase"/>
    <property type="match status" value="1"/>
</dbReference>
<evidence type="ECO:0000256" key="2">
    <source>
        <dbReference type="ARBA" id="ARBA00022643"/>
    </source>
</evidence>
<evidence type="ECO:0000313" key="5">
    <source>
        <dbReference type="EMBL" id="ALG83779.1"/>
    </source>
</evidence>
<dbReference type="GO" id="GO:0016491">
    <property type="term" value="F:oxidoreductase activity"/>
    <property type="evidence" value="ECO:0007669"/>
    <property type="project" value="UniProtKB-KW"/>
</dbReference>
<dbReference type="InterPro" id="IPR029479">
    <property type="entry name" value="Nitroreductase"/>
</dbReference>
<dbReference type="PATRIC" id="fig|1136941.3.peg.754"/>
<sequence>MEFDDVIRTTFAAREFTSDPVPDEVLWQILDTARFAPSGGNRQGGHVIVVRDDAVKAQIAELSKPAARRYLAQRRAGEAPWNTVHDSTITDDDLAAVRGLDKFVAPIAEAPVLLVVTVDLSVVAAMDSELDRVGIVGGASVYPLVWNILTAARSYGFGGTITTMASAQEPGMQELLGVPEPNAIAAVLPIGRPVKQLTKLRRESVSDFVTMERFDGEPLGGAPGDESGE</sequence>
<dbReference type="OrthoDB" id="3774920at2"/>
<dbReference type="EMBL" id="CP011853">
    <property type="protein sequence ID" value="ALG83779.1"/>
    <property type="molecule type" value="Genomic_DNA"/>
</dbReference>
<dbReference type="STRING" id="1136941.ACH46_03710"/>
<dbReference type="RefSeq" id="WP_062391738.1">
    <property type="nucleotide sequence ID" value="NZ_CP011853.1"/>
</dbReference>
<protein>
    <submittedName>
        <fullName evidence="5">Nitroreductase</fullName>
    </submittedName>
</protein>
<dbReference type="Proteomes" id="UP000063789">
    <property type="component" value="Chromosome"/>
</dbReference>